<evidence type="ECO:0000256" key="1">
    <source>
        <dbReference type="SAM" id="Phobius"/>
    </source>
</evidence>
<evidence type="ECO:0000313" key="2">
    <source>
        <dbReference type="EMBL" id="SMC93037.1"/>
    </source>
</evidence>
<dbReference type="Proteomes" id="UP000192656">
    <property type="component" value="Unassembled WGS sequence"/>
</dbReference>
<gene>
    <name evidence="2" type="ORF">SAMN06297251_1136</name>
</gene>
<keyword evidence="1" id="KW-1133">Transmembrane helix</keyword>
<keyword evidence="1" id="KW-0472">Membrane</keyword>
<evidence type="ECO:0000313" key="3">
    <source>
        <dbReference type="Proteomes" id="UP000192656"/>
    </source>
</evidence>
<reference evidence="2 3" key="1">
    <citation type="submission" date="2017-04" db="EMBL/GenBank/DDBJ databases">
        <authorList>
            <person name="Afonso C.L."/>
            <person name="Miller P.J."/>
            <person name="Scott M.A."/>
            <person name="Spackman E."/>
            <person name="Goraichik I."/>
            <person name="Dimitrov K.M."/>
            <person name="Suarez D.L."/>
            <person name="Swayne D.E."/>
        </authorList>
    </citation>
    <scope>NUCLEOTIDE SEQUENCE [LARGE SCALE GENOMIC DNA]</scope>
    <source>
        <strain evidence="2 3">CGMCC 1.10972</strain>
    </source>
</reference>
<proteinExistence type="predicted"/>
<sequence>MLEFLSSHTDILNVAINTGMLLVWVVYLQLLLNGYRRQRSSSILITRGAGQGLAARCLITNMSREPIYVSSLIADLSDGERSCKVQLTDLRDLPDDLGTDPRSAMRQGSLDTGHYLDAGHFDALIQQLAEGSEEIAADDVQSFELTVLALYGPEYLPVGARRRFDVVRETPDRVRVVPASVVTHQIHGKRERRALMRELERFM</sequence>
<organism evidence="2 3">
    <name type="scientific">Fulvimarina manganoxydans</name>
    <dbReference type="NCBI Taxonomy" id="937218"/>
    <lineage>
        <taxon>Bacteria</taxon>
        <taxon>Pseudomonadati</taxon>
        <taxon>Pseudomonadota</taxon>
        <taxon>Alphaproteobacteria</taxon>
        <taxon>Hyphomicrobiales</taxon>
        <taxon>Aurantimonadaceae</taxon>
        <taxon>Fulvimarina</taxon>
    </lineage>
</organism>
<keyword evidence="1" id="KW-0812">Transmembrane</keyword>
<name>A0A1W2D669_9HYPH</name>
<dbReference type="STRING" id="937218.SAMN06297251_1136"/>
<accession>A0A1W2D669</accession>
<feature type="transmembrane region" description="Helical" evidence="1">
    <location>
        <begin position="12"/>
        <end position="32"/>
    </location>
</feature>
<keyword evidence="3" id="KW-1185">Reference proteome</keyword>
<dbReference type="EMBL" id="FWXR01000013">
    <property type="protein sequence ID" value="SMC93037.1"/>
    <property type="molecule type" value="Genomic_DNA"/>
</dbReference>
<dbReference type="AlphaFoldDB" id="A0A1W2D669"/>
<protein>
    <submittedName>
        <fullName evidence="2">Uncharacterized protein</fullName>
    </submittedName>
</protein>